<sequence length="1549" mass="171475">MRQIMKEGHAESPSAQRRAAWYIALTLAGVAGISPVAHADTTTEIRLADPCVLTKPPESDETPTILLTREAIRQRLAAAAVKERLVKYFEKMPTSMKCEWWKAFDAHSNAERLLFDQVEKERKALEFQAFSDIATRLGVPTIVDLYLHTDLVDEQGAILKRSHVIEPLTDFIRRGVDFGLRRRATKNGRDYIKYTRVNRFASYSPHFNQDIDFKKVIDVLTDYDAAGRIQDSINSRFSDKTSPWSTPAAIMDAAKAELRFAGLEALRKGDITLEQYGRFTAAIEADKGDGQGELSYAHYALRVGRTWFSGSAPHPIQLPAFNIRLRSTWNSTRTTLLPETNFLYTPGHPDGSLRILPVGGSAASMIIGNLESAGSAENRPGHDKSHKVLAWLGRRLPPLDFHELLGELTKGDSAGKTVNATTMPIAGGRLRNKRALAEKTESDSNALTQWLAGRLQAVFGDKGPTNPRVGLERYPTGNRPLRFVDAVAASQLSRARSAMDPRFVAVLDADCARLEQIAMGIVEEAFSLALIPFPIRGAEKLQLASVIGMMAESTARYLASPHTATYEGVQLVADVADFFIGIGLGVGASTLAQQQGGRPPVVYRPPHTAHAKLWFDLDTRTHAIPSLPEGASAQTHGIFRKGEDAFVKLKTERGEDIVRIVADGAGYRIALDKGKAGPLVRPWRNGLWKLVATEQPLGKRQFAQLLLKEYTSDPATLERTRKLMRQFGLNEGDLIRMSNDGELLGATQIVMEAVGHAFIEEQVARLTDRKDRRWSAKEVLVTAPDIARYMERPLVVLDSSGQIETAVLRDGTAANPDRIPTDAVRVQRVGDRYLVPNAKAPADRIEHSSIFAAVEAATRPPTHQALDPIQREARFREGLAVHIAGRSRQTSLERMHEKWIAPLSLPQRLREPVMKVSRMRHVLRDKHHAATADQERRLLETVRDLMPEGHRIDIEVRRHGSNTLLARVESHDADATRIVIEADLDTSGRRVTYYRRDSRGEAIRSRAVEESFSPLIDAILNSGNGAVRRALKLGEYQWSDFADMLMTHMADDQDALLPPALGHLLVTNKDIRDQMNEQASDDLISGGHRYAQLSDLVGRTHIVEIGPTTADGMHEILDPHATGERGSGHFIMQRDGRWHRSSRLRHGYDPMDAAGRSAAASAIRRHLLDGGDVSDGAMDNLLDAIPQPLLREVAEHLDAADIDAGHGLVLTLRNPAGGTWTYRTMINTDGVHSRLAGRAETPPVTRPPTPGQSARHLTTAVRHTAGTLDETDTMVSSLIDKGERASRFIALTARDRHLDALMQARRLRGMLVEDEGAAVVASVSGHVFTLLIPASDIAKATEWSSIAHLPEGTRIVDSWYDVAADAQSYGERIRTVAQEQHERGDTIRQTSDDGIVQTVSPVEFTERVLSGRVRVETWNPRHDPISENGYIDYIRYRVNRPALRHHAGLDWITSDAARLDYLNYFTPPFAAAEPGAETTLASMTGLISEVRAFNQQNAPSSSRPADTTPPLPAISHSQAMADFHNWLRDDDATRPLLDDWEFDFDLLGD</sequence>
<proteinExistence type="predicted"/>
<reference evidence="1 2" key="1">
    <citation type="journal article" date="2006" name="Int. J. Syst. Evol. Microbiol.">
        <title>Dyella yeojuensis sp. nov., isolated from greenhouse soil in Korea.</title>
        <authorList>
            <person name="Kim B.Y."/>
            <person name="Weon H.Y."/>
            <person name="Lee K.H."/>
            <person name="Seok S.J."/>
            <person name="Kwon S.W."/>
            <person name="Go S.J."/>
            <person name="Stackebrandt E."/>
        </authorList>
    </citation>
    <scope>NUCLEOTIDE SEQUENCE [LARGE SCALE GENOMIC DNA]</scope>
    <source>
        <strain evidence="1 2">DSM 17673</strain>
    </source>
</reference>
<evidence type="ECO:0000313" key="1">
    <source>
        <dbReference type="EMBL" id="NID16997.1"/>
    </source>
</evidence>
<dbReference type="EMBL" id="JAAQTL010000002">
    <property type="protein sequence ID" value="NID16997.1"/>
    <property type="molecule type" value="Genomic_DNA"/>
</dbReference>
<dbReference type="RefSeq" id="WP_166700797.1">
    <property type="nucleotide sequence ID" value="NZ_JAAQTL010000002.1"/>
</dbReference>
<comment type="caution">
    <text evidence="1">The sequence shown here is derived from an EMBL/GenBank/DDBJ whole genome shotgun (WGS) entry which is preliminary data.</text>
</comment>
<name>A0A7X5TS12_9GAMM</name>
<keyword evidence="2" id="KW-1185">Reference proteome</keyword>
<gene>
    <name evidence="1" type="ORF">HBF32_16090</name>
</gene>
<accession>A0A7X5TS12</accession>
<organism evidence="1 2">
    <name type="scientific">Luteibacter yeojuensis</name>
    <dbReference type="NCBI Taxonomy" id="345309"/>
    <lineage>
        <taxon>Bacteria</taxon>
        <taxon>Pseudomonadati</taxon>
        <taxon>Pseudomonadota</taxon>
        <taxon>Gammaproteobacteria</taxon>
        <taxon>Lysobacterales</taxon>
        <taxon>Rhodanobacteraceae</taxon>
        <taxon>Luteibacter</taxon>
    </lineage>
</organism>
<evidence type="ECO:0000313" key="2">
    <source>
        <dbReference type="Proteomes" id="UP000518878"/>
    </source>
</evidence>
<dbReference type="Proteomes" id="UP000518878">
    <property type="component" value="Unassembled WGS sequence"/>
</dbReference>
<protein>
    <submittedName>
        <fullName evidence="1">Uncharacterized protein</fullName>
    </submittedName>
</protein>